<comment type="similarity">
    <text evidence="1">Belongs to the GLMP family.</text>
</comment>
<proteinExistence type="inferred from homology"/>
<dbReference type="PANTHER" id="PTHR31981:SF1">
    <property type="entry name" value="GLYCOSYLATED LYSOSOMAL MEMBRANE PROTEIN"/>
    <property type="match status" value="1"/>
</dbReference>
<evidence type="ECO:0000256" key="4">
    <source>
        <dbReference type="ARBA" id="ARBA00022989"/>
    </source>
</evidence>
<evidence type="ECO:0000256" key="5">
    <source>
        <dbReference type="ARBA" id="ARBA00023136"/>
    </source>
</evidence>
<keyword evidence="6" id="KW-0325">Glycoprotein</keyword>
<dbReference type="Proteomes" id="UP000264800">
    <property type="component" value="Unplaced"/>
</dbReference>
<dbReference type="PROSITE" id="PS51257">
    <property type="entry name" value="PROKAR_LIPOPROTEIN"/>
    <property type="match status" value="1"/>
</dbReference>
<keyword evidence="5 11" id="KW-0472">Membrane</keyword>
<comment type="subcellular location">
    <subcellularLocation>
        <location evidence="9">Lysosome membrane</location>
        <topology evidence="9">Single-pass type I membrane protein</topology>
        <orientation evidence="9">Lumenal side</orientation>
    </subcellularLocation>
</comment>
<keyword evidence="3" id="KW-0732">Signal</keyword>
<reference evidence="12" key="2">
    <citation type="submission" date="2025-09" db="UniProtKB">
        <authorList>
            <consortium name="Ensembl"/>
        </authorList>
    </citation>
    <scope>IDENTIFICATION</scope>
</reference>
<dbReference type="GO" id="GO:0005765">
    <property type="term" value="C:lysosomal membrane"/>
    <property type="evidence" value="ECO:0007669"/>
    <property type="project" value="UniProtKB-SubCell"/>
</dbReference>
<dbReference type="RefSeq" id="XP_017285113.1">
    <property type="nucleotide sequence ID" value="XM_017429624.3"/>
</dbReference>
<dbReference type="GeneID" id="108243892"/>
<dbReference type="OrthoDB" id="6264340at2759"/>
<feature type="transmembrane region" description="Helical" evidence="11">
    <location>
        <begin position="360"/>
        <end position="386"/>
    </location>
</feature>
<dbReference type="Pfam" id="PF15065">
    <property type="entry name" value="NCU-G1"/>
    <property type="match status" value="1"/>
</dbReference>
<comment type="function">
    <text evidence="8">Required to protect lysosomal transporter MFSD1 from lysosomal proteolysis and for MFSD1 lysosomal localization.</text>
</comment>
<organism evidence="12 13">
    <name type="scientific">Kryptolebias marmoratus</name>
    <name type="common">Mangrove killifish</name>
    <name type="synonym">Rivulus marmoratus</name>
    <dbReference type="NCBI Taxonomy" id="37003"/>
    <lineage>
        <taxon>Eukaryota</taxon>
        <taxon>Metazoa</taxon>
        <taxon>Chordata</taxon>
        <taxon>Craniata</taxon>
        <taxon>Vertebrata</taxon>
        <taxon>Euteleostomi</taxon>
        <taxon>Actinopterygii</taxon>
        <taxon>Neopterygii</taxon>
        <taxon>Teleostei</taxon>
        <taxon>Neoteleostei</taxon>
        <taxon>Acanthomorphata</taxon>
        <taxon>Ovalentaria</taxon>
        <taxon>Atherinomorphae</taxon>
        <taxon>Cyprinodontiformes</taxon>
        <taxon>Rivulidae</taxon>
        <taxon>Kryptolebias</taxon>
    </lineage>
</organism>
<feature type="transmembrane region" description="Helical" evidence="11">
    <location>
        <begin position="12"/>
        <end position="28"/>
    </location>
</feature>
<dbReference type="GeneTree" id="ENSGT00390000005131"/>
<evidence type="ECO:0000313" key="12">
    <source>
        <dbReference type="Ensembl" id="ENSKMAP00000001983.1"/>
    </source>
</evidence>
<evidence type="ECO:0000256" key="8">
    <source>
        <dbReference type="ARBA" id="ARBA00024176"/>
    </source>
</evidence>
<dbReference type="AlphaFoldDB" id="A0A3Q2ZEJ6"/>
<feature type="transmembrane region" description="Helical" evidence="11">
    <location>
        <begin position="334"/>
        <end position="354"/>
    </location>
</feature>
<sequence>MAAAAKGRGVGVRVFLVVFVFISCQSLIDGRNTYKRKLTVQLIHNPTSPPFGSDLLHVRAEGVNDTLHYLFYNQGAPTLLLVHTDSSSSTVKVNWTQFLDRNTSGGLTVEPQSSILYSSAVVFSRLWEYDDVNDTAEASDDFFPPYELQDFSWANVSLSGLTALVCGTAPNTMNGSLCLKLSAFDSEGRDESWPRLLHSANSSQLEVWLNGLLPRGNHSRFMLELQAVSGAYPLSRVDVRQSIDDEYTPSIFKIFQWVSSMNGSSDVLGFVQWKPVAYRKSHPVLEDATPCRHSDPRPQRGEETAASSVLIRAFYSDPEIMGLNVSFGLAGEPFYNSTMFLSWTMLVGVGSPPVDSFSPLVLTIMVVCLGTPLILLLLGGVFVFLYKKRKASTLGYEPVN</sequence>
<keyword evidence="2 11" id="KW-0812">Transmembrane</keyword>
<keyword evidence="13" id="KW-1185">Reference proteome</keyword>
<evidence type="ECO:0000313" key="13">
    <source>
        <dbReference type="Proteomes" id="UP000264800"/>
    </source>
</evidence>
<evidence type="ECO:0000256" key="3">
    <source>
        <dbReference type="ARBA" id="ARBA00022729"/>
    </source>
</evidence>
<evidence type="ECO:0000256" key="7">
    <source>
        <dbReference type="ARBA" id="ARBA00023228"/>
    </source>
</evidence>
<dbReference type="Ensembl" id="ENSKMAT00000002030.1">
    <property type="protein sequence ID" value="ENSKMAP00000001983.1"/>
    <property type="gene ID" value="ENSKMAG00000001556.1"/>
</dbReference>
<protein>
    <submittedName>
        <fullName evidence="12">Glycosylated lysosomal membrane protein</fullName>
    </submittedName>
</protein>
<reference evidence="12" key="1">
    <citation type="submission" date="2025-08" db="UniProtKB">
        <authorList>
            <consortium name="Ensembl"/>
        </authorList>
    </citation>
    <scope>IDENTIFICATION</scope>
</reference>
<evidence type="ECO:0000256" key="2">
    <source>
        <dbReference type="ARBA" id="ARBA00022692"/>
    </source>
</evidence>
<keyword evidence="4 11" id="KW-1133">Transmembrane helix</keyword>
<evidence type="ECO:0000256" key="6">
    <source>
        <dbReference type="ARBA" id="ARBA00023180"/>
    </source>
</evidence>
<comment type="subunit">
    <text evidence="10">Interacts (via lumenal domain) with lysosomal protein MFSD1; the interaction starts while both proteins are still in the endoplasmic reticulum and is required for stabilization of MFSD1 in lysosomes but has no direct effect on its targeting to lysosomes or transporter activity.</text>
</comment>
<evidence type="ECO:0000256" key="10">
    <source>
        <dbReference type="ARBA" id="ARBA00044960"/>
    </source>
</evidence>
<accession>A0A3Q2ZEJ6</accession>
<dbReference type="OMA" id="TLHYLWD"/>
<name>A0A3Q2ZEJ6_KRYMA</name>
<evidence type="ECO:0000256" key="9">
    <source>
        <dbReference type="ARBA" id="ARBA00024189"/>
    </source>
</evidence>
<dbReference type="InterPro" id="IPR029382">
    <property type="entry name" value="NCU-G1"/>
</dbReference>
<evidence type="ECO:0000256" key="11">
    <source>
        <dbReference type="SAM" id="Phobius"/>
    </source>
</evidence>
<evidence type="ECO:0000256" key="1">
    <source>
        <dbReference type="ARBA" id="ARBA00010599"/>
    </source>
</evidence>
<dbReference type="PANTHER" id="PTHR31981">
    <property type="entry name" value="GLYCOSYLATED LYSOSOMAL MEMBRANE PROTEIN"/>
    <property type="match status" value="1"/>
</dbReference>
<dbReference type="KEGG" id="kmr:108243892"/>
<keyword evidence="7" id="KW-0458">Lysosome</keyword>